<proteinExistence type="predicted"/>
<organism evidence="4 5">
    <name type="scientific">Pycnococcus provasolii</name>
    <dbReference type="NCBI Taxonomy" id="41880"/>
    <lineage>
        <taxon>Eukaryota</taxon>
        <taxon>Viridiplantae</taxon>
        <taxon>Chlorophyta</taxon>
        <taxon>Pseudoscourfieldiophyceae</taxon>
        <taxon>Pseudoscourfieldiales</taxon>
        <taxon>Pycnococcaceae</taxon>
        <taxon>Pycnococcus</taxon>
    </lineage>
</organism>
<dbReference type="Gene3D" id="1.25.40.20">
    <property type="entry name" value="Ankyrin repeat-containing domain"/>
    <property type="match status" value="1"/>
</dbReference>
<dbReference type="GO" id="GO:0006396">
    <property type="term" value="P:RNA processing"/>
    <property type="evidence" value="ECO:0007669"/>
    <property type="project" value="TreeGrafter"/>
</dbReference>
<dbReference type="EMBL" id="BNJQ01000025">
    <property type="protein sequence ID" value="GHP09503.1"/>
    <property type="molecule type" value="Genomic_DNA"/>
</dbReference>
<dbReference type="PROSITE" id="PS50088">
    <property type="entry name" value="ANK_REPEAT"/>
    <property type="match status" value="1"/>
</dbReference>
<dbReference type="AlphaFoldDB" id="A0A830HS41"/>
<dbReference type="OrthoDB" id="194358at2759"/>
<dbReference type="SUPFAM" id="SSF48403">
    <property type="entry name" value="Ankyrin repeat"/>
    <property type="match status" value="1"/>
</dbReference>
<dbReference type="InterPro" id="IPR002110">
    <property type="entry name" value="Ankyrin_rpt"/>
</dbReference>
<evidence type="ECO:0000256" key="2">
    <source>
        <dbReference type="ARBA" id="ARBA00023043"/>
    </source>
</evidence>
<accession>A0A830HS41</accession>
<dbReference type="PANTHER" id="PTHR24141:SF1">
    <property type="entry name" value="2-5A-DEPENDENT RIBONUCLEASE"/>
    <property type="match status" value="1"/>
</dbReference>
<keyword evidence="2 3" id="KW-0040">ANK repeat</keyword>
<dbReference type="Pfam" id="PF12796">
    <property type="entry name" value="Ank_2"/>
    <property type="match status" value="1"/>
</dbReference>
<keyword evidence="1" id="KW-0677">Repeat</keyword>
<evidence type="ECO:0000313" key="4">
    <source>
        <dbReference type="EMBL" id="GHP09503.1"/>
    </source>
</evidence>
<dbReference type="GO" id="GO:0003723">
    <property type="term" value="F:RNA binding"/>
    <property type="evidence" value="ECO:0007669"/>
    <property type="project" value="TreeGrafter"/>
</dbReference>
<dbReference type="SMART" id="SM00248">
    <property type="entry name" value="ANK"/>
    <property type="match status" value="4"/>
</dbReference>
<feature type="repeat" description="ANK" evidence="3">
    <location>
        <begin position="157"/>
        <end position="189"/>
    </location>
</feature>
<dbReference type="InterPro" id="IPR036770">
    <property type="entry name" value="Ankyrin_rpt-contain_sf"/>
</dbReference>
<dbReference type="PANTHER" id="PTHR24141">
    <property type="entry name" value="2-5A-DEPENDENT RIBONUCLEASE"/>
    <property type="match status" value="1"/>
</dbReference>
<evidence type="ECO:0000256" key="3">
    <source>
        <dbReference type="PROSITE-ProRule" id="PRU00023"/>
    </source>
</evidence>
<sequence length="279" mass="31810">MVTLISLQTLPAVSASQEGSPLLSRSSASSNLSLRRVTEERFMQHIEHGDVSMVRRFLENGTDIHANATDNAKRLGYTPLVWAVSKFQPRVVELLLDWKPENTQQHANVEERTAWGASPLSLTCWRPEQPEHAGRNVEIARILIEKGNADVNGLTSKGWTPLFHAAAHCEKELIELLVEKGAWLHNFEKHSSEYEYNAGSDEKEMATESLQDFRMIVEEAAKEETRRQATSEKAQRCRNVLLWVQATFPRVVPIPEPGEKANVEKYVPKEKWHWKHDEL</sequence>
<comment type="caution">
    <text evidence="4">The sequence shown here is derived from an EMBL/GenBank/DDBJ whole genome shotgun (WGS) entry which is preliminary data.</text>
</comment>
<evidence type="ECO:0000256" key="1">
    <source>
        <dbReference type="ARBA" id="ARBA00022737"/>
    </source>
</evidence>
<reference evidence="4" key="1">
    <citation type="submission" date="2020-10" db="EMBL/GenBank/DDBJ databases">
        <title>Unveiling of a novel bifunctional photoreceptor, Dualchrome1, isolated from a cosmopolitan green alga.</title>
        <authorList>
            <person name="Suzuki S."/>
            <person name="Kawachi M."/>
        </authorList>
    </citation>
    <scope>NUCLEOTIDE SEQUENCE</scope>
    <source>
        <strain evidence="4">NIES 2893</strain>
    </source>
</reference>
<dbReference type="PROSITE" id="PS50297">
    <property type="entry name" value="ANK_REP_REGION"/>
    <property type="match status" value="1"/>
</dbReference>
<evidence type="ECO:0000313" key="5">
    <source>
        <dbReference type="Proteomes" id="UP000660262"/>
    </source>
</evidence>
<dbReference type="GO" id="GO:0004540">
    <property type="term" value="F:RNA nuclease activity"/>
    <property type="evidence" value="ECO:0007669"/>
    <property type="project" value="TreeGrafter"/>
</dbReference>
<gene>
    <name evidence="4" type="ORF">PPROV_000823800</name>
</gene>
<dbReference type="Proteomes" id="UP000660262">
    <property type="component" value="Unassembled WGS sequence"/>
</dbReference>
<keyword evidence="5" id="KW-1185">Reference proteome</keyword>
<protein>
    <submittedName>
        <fullName evidence="4">Uncharacterized protein</fullName>
    </submittedName>
</protein>
<name>A0A830HS41_9CHLO</name>